<dbReference type="GO" id="GO:0004321">
    <property type="term" value="F:fatty-acyl-CoA synthase activity"/>
    <property type="evidence" value="ECO:0007669"/>
    <property type="project" value="UniProtKB-EC"/>
</dbReference>
<protein>
    <submittedName>
        <fullName evidence="4">Acyl-CoA synthase</fullName>
        <ecNumber evidence="4">2.3.1.86</ecNumber>
    </submittedName>
</protein>
<keyword evidence="4" id="KW-0808">Transferase</keyword>
<dbReference type="Pfam" id="PF01145">
    <property type="entry name" value="Band_7"/>
    <property type="match status" value="1"/>
</dbReference>
<proteinExistence type="predicted"/>
<evidence type="ECO:0000313" key="5">
    <source>
        <dbReference type="Proteomes" id="UP000005801"/>
    </source>
</evidence>
<dbReference type="SUPFAM" id="SSF117892">
    <property type="entry name" value="Band 7/SPFH domain"/>
    <property type="match status" value="1"/>
</dbReference>
<feature type="region of interest" description="Disordered" evidence="2">
    <location>
        <begin position="305"/>
        <end position="333"/>
    </location>
</feature>
<dbReference type="EC" id="2.3.1.86" evidence="4"/>
<evidence type="ECO:0000256" key="2">
    <source>
        <dbReference type="SAM" id="MobiDB-lite"/>
    </source>
</evidence>
<keyword evidence="5" id="KW-1185">Reference proteome</keyword>
<dbReference type="InterPro" id="IPR036013">
    <property type="entry name" value="Band_7/SPFH_dom_sf"/>
</dbReference>
<dbReference type="RefSeq" id="WP_006975807.1">
    <property type="nucleotide sequence ID" value="NZ_ABCS01000106.1"/>
</dbReference>
<dbReference type="Proteomes" id="UP000005801">
    <property type="component" value="Unassembled WGS sequence"/>
</dbReference>
<accession>A6GGG7</accession>
<organism evidence="4 5">
    <name type="scientific">Plesiocystis pacifica SIR-1</name>
    <dbReference type="NCBI Taxonomy" id="391625"/>
    <lineage>
        <taxon>Bacteria</taxon>
        <taxon>Pseudomonadati</taxon>
        <taxon>Myxococcota</taxon>
        <taxon>Polyangia</taxon>
        <taxon>Nannocystales</taxon>
        <taxon>Nannocystaceae</taxon>
        <taxon>Plesiocystis</taxon>
    </lineage>
</organism>
<keyword evidence="4" id="KW-0012">Acyltransferase</keyword>
<dbReference type="STRING" id="391625.PPSIR1_22476"/>
<feature type="domain" description="Band 7" evidence="3">
    <location>
        <begin position="53"/>
        <end position="236"/>
    </location>
</feature>
<dbReference type="AlphaFoldDB" id="A6GGG7"/>
<evidence type="ECO:0000256" key="1">
    <source>
        <dbReference type="ARBA" id="ARBA00004167"/>
    </source>
</evidence>
<evidence type="ECO:0000259" key="3">
    <source>
        <dbReference type="Pfam" id="PF01145"/>
    </source>
</evidence>
<dbReference type="InterPro" id="IPR001107">
    <property type="entry name" value="Band_7"/>
</dbReference>
<name>A6GGG7_9BACT</name>
<dbReference type="EMBL" id="ABCS01000106">
    <property type="protein sequence ID" value="EDM75043.1"/>
    <property type="molecule type" value="Genomic_DNA"/>
</dbReference>
<comment type="subcellular location">
    <subcellularLocation>
        <location evidence="1">Membrane</location>
        <topology evidence="1">Single-pass membrane protein</topology>
    </subcellularLocation>
</comment>
<comment type="caution">
    <text evidence="4">The sequence shown here is derived from an EMBL/GenBank/DDBJ whole genome shotgun (WGS) entry which is preliminary data.</text>
</comment>
<evidence type="ECO:0000313" key="4">
    <source>
        <dbReference type="EMBL" id="EDM75043.1"/>
    </source>
</evidence>
<gene>
    <name evidence="4" type="ORF">PPSIR1_22476</name>
</gene>
<dbReference type="GO" id="GO:0016020">
    <property type="term" value="C:membrane"/>
    <property type="evidence" value="ECO:0007669"/>
    <property type="project" value="UniProtKB-SubCell"/>
</dbReference>
<dbReference type="Gene3D" id="3.30.479.30">
    <property type="entry name" value="Band 7 domain"/>
    <property type="match status" value="1"/>
</dbReference>
<sequence length="368" mass="40046">MGVRAEAGALAYATRRGRRPLQWPVGQDDSIIHRLPRDPRERASIFAETQAIIVNPDEVALVIEDGRASGDLQPGSYMFEKTRVTGSLDVIWMKTGQRQLKWGLGNVCTRDGIEVSANGVAHLRLGDPLIFNRELLQGAARLSEVDLQRLLMPRFQAVLRSVIATCPTAELHAQRELFDARVSQALGDTLGDIGLLLLDLEVVEINLPQEFKTAMARGALSRLGGEAEIYEAQTRARVAQLDAQADHAGGFVRAELMAHMHARGIDPAQVSVLDSLRSMAEVPQLPFSGGAARAALVGQLAQTVLSQPPPPPTIEPSPSTSEALPPGPEDPRAIEAQIDKLVERLANGEISEALFERLSQRLERKLAR</sequence>
<reference evidence="4 5" key="1">
    <citation type="submission" date="2007-06" db="EMBL/GenBank/DDBJ databases">
        <authorList>
            <person name="Shimkets L."/>
            <person name="Ferriera S."/>
            <person name="Johnson J."/>
            <person name="Kravitz S."/>
            <person name="Beeson K."/>
            <person name="Sutton G."/>
            <person name="Rogers Y.-H."/>
            <person name="Friedman R."/>
            <person name="Frazier M."/>
            <person name="Venter J.C."/>
        </authorList>
    </citation>
    <scope>NUCLEOTIDE SEQUENCE [LARGE SCALE GENOMIC DNA]</scope>
    <source>
        <strain evidence="4 5">SIR-1</strain>
    </source>
</reference>